<dbReference type="Proteomes" id="UP000027586">
    <property type="component" value="Unassembled WGS sequence"/>
</dbReference>
<keyword evidence="1" id="KW-0812">Transmembrane</keyword>
<evidence type="ECO:0000313" key="2">
    <source>
        <dbReference type="EMBL" id="CDH49040.1"/>
    </source>
</evidence>
<accession>A0A068RH73</accession>
<name>A0A068RH73_9FUNG</name>
<keyword evidence="1" id="KW-0472">Membrane</keyword>
<dbReference type="VEuPathDB" id="FungiDB:LCOR_00801.1"/>
<feature type="transmembrane region" description="Helical" evidence="1">
    <location>
        <begin position="40"/>
        <end position="58"/>
    </location>
</feature>
<organism evidence="2 3">
    <name type="scientific">Lichtheimia corymbifera JMRC:FSU:9682</name>
    <dbReference type="NCBI Taxonomy" id="1263082"/>
    <lineage>
        <taxon>Eukaryota</taxon>
        <taxon>Fungi</taxon>
        <taxon>Fungi incertae sedis</taxon>
        <taxon>Mucoromycota</taxon>
        <taxon>Mucoromycotina</taxon>
        <taxon>Mucoromycetes</taxon>
        <taxon>Mucorales</taxon>
        <taxon>Lichtheimiaceae</taxon>
        <taxon>Lichtheimia</taxon>
    </lineage>
</organism>
<comment type="caution">
    <text evidence="2">The sequence shown here is derived from an EMBL/GenBank/DDBJ whole genome shotgun (WGS) entry which is preliminary data.</text>
</comment>
<sequence>MHLQDLFREICKRRISWISDDTRPDAGITIKHYFPSQLRLYTSILLLLLCSLSFGVGINDRLVDHSLR</sequence>
<gene>
    <name evidence="2" type="ORF">LCOR_00801.1</name>
</gene>
<evidence type="ECO:0000313" key="3">
    <source>
        <dbReference type="Proteomes" id="UP000027586"/>
    </source>
</evidence>
<proteinExistence type="predicted"/>
<dbReference type="EMBL" id="CBTN010000002">
    <property type="protein sequence ID" value="CDH49040.1"/>
    <property type="molecule type" value="Genomic_DNA"/>
</dbReference>
<keyword evidence="3" id="KW-1185">Reference proteome</keyword>
<dbReference type="AlphaFoldDB" id="A0A068RH73"/>
<reference evidence="2" key="1">
    <citation type="submission" date="2013-08" db="EMBL/GenBank/DDBJ databases">
        <title>Gene expansion shapes genome architecture in the human pathogen Lichtheimia corymbifera: an evolutionary genomics analysis in the ancient terrestrial Mucorales (Mucoromycotina).</title>
        <authorList>
            <person name="Schwartze V.U."/>
            <person name="Winter S."/>
            <person name="Shelest E."/>
            <person name="Marcet-Houben M."/>
            <person name="Horn F."/>
            <person name="Wehner S."/>
            <person name="Hoffmann K."/>
            <person name="Riege K."/>
            <person name="Sammeth M."/>
            <person name="Nowrousian M."/>
            <person name="Valiante V."/>
            <person name="Linde J."/>
            <person name="Jacobsen I.D."/>
            <person name="Marz M."/>
            <person name="Brakhage A.A."/>
            <person name="Gabaldon T."/>
            <person name="Bocker S."/>
            <person name="Voigt K."/>
        </authorList>
    </citation>
    <scope>NUCLEOTIDE SEQUENCE [LARGE SCALE GENOMIC DNA]</scope>
    <source>
        <strain evidence="2">FSU 9682</strain>
    </source>
</reference>
<keyword evidence="1" id="KW-1133">Transmembrane helix</keyword>
<evidence type="ECO:0000256" key="1">
    <source>
        <dbReference type="SAM" id="Phobius"/>
    </source>
</evidence>
<protein>
    <submittedName>
        <fullName evidence="2">Uncharacterized protein</fullName>
    </submittedName>
</protein>